<dbReference type="AlphaFoldDB" id="A0A0B1TNT1"/>
<gene>
    <name evidence="6" type="ORF">OESDEN_01075</name>
</gene>
<dbReference type="InterPro" id="IPR038479">
    <property type="entry name" value="Transthyretin-like_sf"/>
</dbReference>
<proteinExistence type="inferred from homology"/>
<comment type="subcellular location">
    <subcellularLocation>
        <location evidence="1">Secreted</location>
    </subcellularLocation>
</comment>
<protein>
    <submittedName>
        <fullName evidence="6">Transthyretin-like family protein</fullName>
    </submittedName>
</protein>
<dbReference type="Gene3D" id="2.60.40.3330">
    <property type="match status" value="1"/>
</dbReference>
<keyword evidence="4 5" id="KW-0732">Signal</keyword>
<evidence type="ECO:0000256" key="3">
    <source>
        <dbReference type="ARBA" id="ARBA00022525"/>
    </source>
</evidence>
<evidence type="ECO:0000256" key="4">
    <source>
        <dbReference type="ARBA" id="ARBA00022729"/>
    </source>
</evidence>
<dbReference type="InterPro" id="IPR001534">
    <property type="entry name" value="Transthyretin-like"/>
</dbReference>
<name>A0A0B1TNT1_OESDE</name>
<dbReference type="PANTHER" id="PTHR21700:SF24">
    <property type="entry name" value="TRANSTHYRETIN-LIKE FAMILY PROTEIN"/>
    <property type="match status" value="1"/>
</dbReference>
<keyword evidence="3" id="KW-0964">Secreted</keyword>
<comment type="similarity">
    <text evidence="2">Belongs to the nematode transthyretin-like family.</text>
</comment>
<reference evidence="6 7" key="1">
    <citation type="submission" date="2014-03" db="EMBL/GenBank/DDBJ databases">
        <title>Draft genome of the hookworm Oesophagostomum dentatum.</title>
        <authorList>
            <person name="Mitreva M."/>
        </authorList>
    </citation>
    <scope>NUCLEOTIDE SEQUENCE [LARGE SCALE GENOMIC DNA]</scope>
    <source>
        <strain evidence="6 7">OD-Hann</strain>
    </source>
</reference>
<evidence type="ECO:0000313" key="7">
    <source>
        <dbReference type="Proteomes" id="UP000053660"/>
    </source>
</evidence>
<dbReference type="GO" id="GO:0009986">
    <property type="term" value="C:cell surface"/>
    <property type="evidence" value="ECO:0007669"/>
    <property type="project" value="InterPro"/>
</dbReference>
<dbReference type="Pfam" id="PF01060">
    <property type="entry name" value="TTR-52"/>
    <property type="match status" value="1"/>
</dbReference>
<evidence type="ECO:0000256" key="2">
    <source>
        <dbReference type="ARBA" id="ARBA00010112"/>
    </source>
</evidence>
<dbReference type="PANTHER" id="PTHR21700">
    <property type="entry name" value="TRANSTHYRETIN-LIKE FAMILY PROTEIN-RELATED"/>
    <property type="match status" value="1"/>
</dbReference>
<feature type="chain" id="PRO_5002083406" evidence="5">
    <location>
        <begin position="17"/>
        <end position="140"/>
    </location>
</feature>
<sequence length="140" mass="15360">MRAVVLLLLLVPPSCCLLGIFGNQQAVGVMGKLLCNGKPAKGVKVKLYEKEMMFDRKLAQGATDANGNFKLSGTAKEISKIDPQLNIYHKCNYKGLCYKKISIGIPTEYITKGKSANKYFDLGSMDLAMKLKGQTTDCFN</sequence>
<evidence type="ECO:0000256" key="1">
    <source>
        <dbReference type="ARBA" id="ARBA00004613"/>
    </source>
</evidence>
<keyword evidence="7" id="KW-1185">Reference proteome</keyword>
<dbReference type="GO" id="GO:0005576">
    <property type="term" value="C:extracellular region"/>
    <property type="evidence" value="ECO:0007669"/>
    <property type="project" value="UniProtKB-SubCell"/>
</dbReference>
<dbReference type="Proteomes" id="UP000053660">
    <property type="component" value="Unassembled WGS sequence"/>
</dbReference>
<dbReference type="EMBL" id="KN549259">
    <property type="protein sequence ID" value="KHJ98929.1"/>
    <property type="molecule type" value="Genomic_DNA"/>
</dbReference>
<feature type="signal peptide" evidence="5">
    <location>
        <begin position="1"/>
        <end position="16"/>
    </location>
</feature>
<accession>A0A0B1TNT1</accession>
<organism evidence="6 7">
    <name type="scientific">Oesophagostomum dentatum</name>
    <name type="common">Nodular worm</name>
    <dbReference type="NCBI Taxonomy" id="61180"/>
    <lineage>
        <taxon>Eukaryota</taxon>
        <taxon>Metazoa</taxon>
        <taxon>Ecdysozoa</taxon>
        <taxon>Nematoda</taxon>
        <taxon>Chromadorea</taxon>
        <taxon>Rhabditida</taxon>
        <taxon>Rhabditina</taxon>
        <taxon>Rhabditomorpha</taxon>
        <taxon>Strongyloidea</taxon>
        <taxon>Strongylidae</taxon>
        <taxon>Oesophagostomum</taxon>
    </lineage>
</organism>
<evidence type="ECO:0000256" key="5">
    <source>
        <dbReference type="SAM" id="SignalP"/>
    </source>
</evidence>
<dbReference type="OrthoDB" id="5916590at2759"/>
<evidence type="ECO:0000313" key="6">
    <source>
        <dbReference type="EMBL" id="KHJ98929.1"/>
    </source>
</evidence>